<comment type="caution">
    <text evidence="2">The sequence shown here is derived from an EMBL/GenBank/DDBJ whole genome shotgun (WGS) entry which is preliminary data.</text>
</comment>
<accession>W9CTZ6</accession>
<name>W9CTZ6_SCLBF</name>
<reference evidence="2 3" key="1">
    <citation type="journal article" date="2014" name="Genome Announc.">
        <title>Draft genome sequence of Sclerotinia borealis, a psychrophilic plant pathogenic fungus.</title>
        <authorList>
            <person name="Mardanov A.V."/>
            <person name="Beletsky A.V."/>
            <person name="Kadnikov V.V."/>
            <person name="Ignatov A.N."/>
            <person name="Ravin N.V."/>
        </authorList>
    </citation>
    <scope>NUCLEOTIDE SEQUENCE [LARGE SCALE GENOMIC DNA]</scope>
    <source>
        <strain evidence="3">F-4157</strain>
    </source>
</reference>
<sequence length="142" mass="16447">MSPQFTNNVPIDDDLASLVSSQDSVTAMDFVKRANQMMADTKKRRDAKRNKIEDDRAKRIKDAKKKLEELYDSRRTQRKALQKAQWKRLDSMNKRRQELESHILASMTTIEHSTLNMVRELNTVLIGRLKSMEDLANTQPAA</sequence>
<proteinExistence type="predicted"/>
<organism evidence="2 3">
    <name type="scientific">Sclerotinia borealis (strain F-4128)</name>
    <dbReference type="NCBI Taxonomy" id="1432307"/>
    <lineage>
        <taxon>Eukaryota</taxon>
        <taxon>Fungi</taxon>
        <taxon>Dikarya</taxon>
        <taxon>Ascomycota</taxon>
        <taxon>Pezizomycotina</taxon>
        <taxon>Leotiomycetes</taxon>
        <taxon>Helotiales</taxon>
        <taxon>Sclerotiniaceae</taxon>
        <taxon>Sclerotinia</taxon>
    </lineage>
</organism>
<dbReference type="HOGENOM" id="CLU_1856496_0_0_1"/>
<keyword evidence="1" id="KW-0175">Coiled coil</keyword>
<protein>
    <submittedName>
        <fullName evidence="2">Uncharacterized protein</fullName>
    </submittedName>
</protein>
<evidence type="ECO:0000256" key="1">
    <source>
        <dbReference type="SAM" id="Coils"/>
    </source>
</evidence>
<dbReference type="AlphaFoldDB" id="W9CTZ6"/>
<evidence type="ECO:0000313" key="3">
    <source>
        <dbReference type="Proteomes" id="UP000019487"/>
    </source>
</evidence>
<gene>
    <name evidence="2" type="ORF">SBOR_1651</name>
</gene>
<dbReference type="Proteomes" id="UP000019487">
    <property type="component" value="Unassembled WGS sequence"/>
</dbReference>
<keyword evidence="3" id="KW-1185">Reference proteome</keyword>
<feature type="coiled-coil region" evidence="1">
    <location>
        <begin position="31"/>
        <end position="84"/>
    </location>
</feature>
<dbReference type="EMBL" id="AYSA01000058">
    <property type="protein sequence ID" value="ESZ97980.1"/>
    <property type="molecule type" value="Genomic_DNA"/>
</dbReference>
<evidence type="ECO:0000313" key="2">
    <source>
        <dbReference type="EMBL" id="ESZ97980.1"/>
    </source>
</evidence>
<dbReference type="OrthoDB" id="3438854at2759"/>